<dbReference type="EC" id="5.2.1.8" evidence="6"/>
<keyword evidence="4 5" id="KW-0413">Isomerase</keyword>
<dbReference type="InterPro" id="IPR036944">
    <property type="entry name" value="PPIase_FKBP_N_sf"/>
</dbReference>
<proteinExistence type="inferred from homology"/>
<dbReference type="PANTHER" id="PTHR43811">
    <property type="entry name" value="FKBP-TYPE PEPTIDYL-PROLYL CIS-TRANS ISOMERASE FKPA"/>
    <property type="match status" value="1"/>
</dbReference>
<evidence type="ECO:0000256" key="6">
    <source>
        <dbReference type="RuleBase" id="RU003915"/>
    </source>
</evidence>
<dbReference type="Gene3D" id="1.10.287.460">
    <property type="entry name" value="Peptidyl-prolyl cis-trans isomerase, FKBP-type, N-terminal domain"/>
    <property type="match status" value="1"/>
</dbReference>
<gene>
    <name evidence="9" type="ORF">BST83_08235</name>
</gene>
<dbReference type="InterPro" id="IPR046357">
    <property type="entry name" value="PPIase_dom_sf"/>
</dbReference>
<accession>A0A2S7KX20</accession>
<evidence type="ECO:0000259" key="8">
    <source>
        <dbReference type="PROSITE" id="PS50059"/>
    </source>
</evidence>
<organism evidence="9 10">
    <name type="scientific">Polaribacter filamentus</name>
    <dbReference type="NCBI Taxonomy" id="53483"/>
    <lineage>
        <taxon>Bacteria</taxon>
        <taxon>Pseudomonadati</taxon>
        <taxon>Bacteroidota</taxon>
        <taxon>Flavobacteriia</taxon>
        <taxon>Flavobacteriales</taxon>
        <taxon>Flavobacteriaceae</taxon>
    </lineage>
</organism>
<evidence type="ECO:0000256" key="5">
    <source>
        <dbReference type="PROSITE-ProRule" id="PRU00277"/>
    </source>
</evidence>
<reference evidence="9 10" key="1">
    <citation type="submission" date="2016-11" db="EMBL/GenBank/DDBJ databases">
        <title>Trade-off between light-utilization and light-protection in marine flavobacteria.</title>
        <authorList>
            <person name="Kumagai Y."/>
        </authorList>
    </citation>
    <scope>NUCLEOTIDE SEQUENCE [LARGE SCALE GENOMIC DNA]</scope>
    <source>
        <strain evidence="9 10">ATCC 700397</strain>
    </source>
</reference>
<dbReference type="Gene3D" id="3.10.50.40">
    <property type="match status" value="1"/>
</dbReference>
<dbReference type="InterPro" id="IPR000774">
    <property type="entry name" value="PPIase_FKBP_N"/>
</dbReference>
<comment type="similarity">
    <text evidence="2 6">Belongs to the FKBP-type PPIase family.</text>
</comment>
<evidence type="ECO:0000256" key="4">
    <source>
        <dbReference type="ARBA" id="ARBA00023235"/>
    </source>
</evidence>
<name>A0A2S7KX20_9FLAO</name>
<evidence type="ECO:0000313" key="9">
    <source>
        <dbReference type="EMBL" id="PQB07136.1"/>
    </source>
</evidence>
<dbReference type="GO" id="GO:0003755">
    <property type="term" value="F:peptidyl-prolyl cis-trans isomerase activity"/>
    <property type="evidence" value="ECO:0007669"/>
    <property type="project" value="UniProtKB-UniRule"/>
</dbReference>
<dbReference type="SUPFAM" id="SSF54534">
    <property type="entry name" value="FKBP-like"/>
    <property type="match status" value="1"/>
</dbReference>
<dbReference type="PANTHER" id="PTHR43811:SF23">
    <property type="entry name" value="FKBP-TYPE 22 KDA PEPTIDYL-PROLYL CIS-TRANS ISOMERASE"/>
    <property type="match status" value="1"/>
</dbReference>
<evidence type="ECO:0000256" key="1">
    <source>
        <dbReference type="ARBA" id="ARBA00000971"/>
    </source>
</evidence>
<keyword evidence="7" id="KW-0175">Coiled coil</keyword>
<feature type="domain" description="PPIase FKBP-type" evidence="8">
    <location>
        <begin position="154"/>
        <end position="240"/>
    </location>
</feature>
<dbReference type="InterPro" id="IPR001179">
    <property type="entry name" value="PPIase_FKBP_dom"/>
</dbReference>
<dbReference type="Pfam" id="PF01346">
    <property type="entry name" value="FKBP_N"/>
    <property type="match status" value="1"/>
</dbReference>
<dbReference type="EMBL" id="MQUA01000013">
    <property type="protein sequence ID" value="PQB07136.1"/>
    <property type="molecule type" value="Genomic_DNA"/>
</dbReference>
<dbReference type="GO" id="GO:0006457">
    <property type="term" value="P:protein folding"/>
    <property type="evidence" value="ECO:0007669"/>
    <property type="project" value="InterPro"/>
</dbReference>
<evidence type="ECO:0000256" key="3">
    <source>
        <dbReference type="ARBA" id="ARBA00023110"/>
    </source>
</evidence>
<dbReference type="AlphaFoldDB" id="A0A2S7KX20"/>
<evidence type="ECO:0000313" key="10">
    <source>
        <dbReference type="Proteomes" id="UP000239522"/>
    </source>
</evidence>
<evidence type="ECO:0000256" key="7">
    <source>
        <dbReference type="SAM" id="Coils"/>
    </source>
</evidence>
<comment type="caution">
    <text evidence="9">The sequence shown here is derived from an EMBL/GenBank/DDBJ whole genome shotgun (WGS) entry which is preliminary data.</text>
</comment>
<protein>
    <recommendedName>
        <fullName evidence="6">Peptidyl-prolyl cis-trans isomerase</fullName>
        <ecNumber evidence="6">5.2.1.8</ecNumber>
    </recommendedName>
</protein>
<evidence type="ECO:0000256" key="2">
    <source>
        <dbReference type="ARBA" id="ARBA00006577"/>
    </source>
</evidence>
<keyword evidence="10" id="KW-1185">Reference proteome</keyword>
<comment type="catalytic activity">
    <reaction evidence="1 5 6">
        <text>[protein]-peptidylproline (omega=180) = [protein]-peptidylproline (omega=0)</text>
        <dbReference type="Rhea" id="RHEA:16237"/>
        <dbReference type="Rhea" id="RHEA-COMP:10747"/>
        <dbReference type="Rhea" id="RHEA-COMP:10748"/>
        <dbReference type="ChEBI" id="CHEBI:83833"/>
        <dbReference type="ChEBI" id="CHEBI:83834"/>
        <dbReference type="EC" id="5.2.1.8"/>
    </reaction>
</comment>
<dbReference type="PROSITE" id="PS50059">
    <property type="entry name" value="FKBP_PPIASE"/>
    <property type="match status" value="1"/>
</dbReference>
<dbReference type="Pfam" id="PF00254">
    <property type="entry name" value="FKBP_C"/>
    <property type="match status" value="1"/>
</dbReference>
<dbReference type="Proteomes" id="UP000239522">
    <property type="component" value="Unassembled WGS sequence"/>
</dbReference>
<dbReference type="OrthoDB" id="9814548at2"/>
<keyword evidence="3 5" id="KW-0697">Rotamase</keyword>
<sequence>MRILKGLVIMAAVASLTSCKGQKADVKSLETEIDSASYALGMDMAIKVKANFDEASTDLFVQGYRNGMDSTNLLIAEKDLNAFLRDFFQKQQVAKQKEAQEKSAKDAEAKFAEVKKAGEDFLAVNKTKEGVVTTDSGLQYVILKSGTGEQAVPTSKIKIHYHGTTIDGQVFDSSVDRKEPMESNANQFIPGFNEGLALMNSGAKYRFFIPQDLAYGAQQRGELIKPFSALIFELELLEIIKE</sequence>
<dbReference type="RefSeq" id="WP_104809371.1">
    <property type="nucleotide sequence ID" value="NZ_MQUA01000013.1"/>
</dbReference>
<feature type="coiled-coil region" evidence="7">
    <location>
        <begin position="90"/>
        <end position="117"/>
    </location>
</feature>
<dbReference type="PROSITE" id="PS51257">
    <property type="entry name" value="PROKAR_LIPOPROTEIN"/>
    <property type="match status" value="1"/>
</dbReference>